<dbReference type="EMBL" id="CAJFDH010000002">
    <property type="protein sequence ID" value="CAD5211102.1"/>
    <property type="molecule type" value="Genomic_DNA"/>
</dbReference>
<feature type="region of interest" description="Disordered" evidence="1">
    <location>
        <begin position="243"/>
        <end position="280"/>
    </location>
</feature>
<feature type="region of interest" description="Disordered" evidence="1">
    <location>
        <begin position="1"/>
        <end position="109"/>
    </location>
</feature>
<dbReference type="Proteomes" id="UP000614601">
    <property type="component" value="Unassembled WGS sequence"/>
</dbReference>
<gene>
    <name evidence="2" type="ORF">BOKJ2_LOCUS3526</name>
</gene>
<dbReference type="AlphaFoldDB" id="A0A811K6Y0"/>
<evidence type="ECO:0000313" key="2">
    <source>
        <dbReference type="EMBL" id="CAD5211102.1"/>
    </source>
</evidence>
<keyword evidence="3" id="KW-1185">Reference proteome</keyword>
<name>A0A811K6Y0_9BILA</name>
<proteinExistence type="predicted"/>
<sequence length="280" mass="31187">MSGASQRHRKRRSQSSDQASNSSRTSRSSPQTARQEDRRWSKRQSNSARSGKANVRRPASSPPSQRSNRSNKGARHSDSHSQWDQKTSTFQFSACDPSDGKEETDESNVTSGLTDNALLNSVAVIGCFYPQVKAYKKEAATSPQHKYKIISFYKSQITFTGEPQRQLTHKRSMRSRADPWRRYGALQLVHKMGGHVLVSAQKKNKKTKYVAPGTPLPPPPKMKPILTLKELFERPSIAVVNQEQLQEEKATDNTVSPDLDDPGACCVSPPSKSTSTSEKE</sequence>
<dbReference type="OrthoDB" id="5832592at2759"/>
<feature type="compositionally biased region" description="Basic residues" evidence="1">
    <location>
        <begin position="1"/>
        <end position="13"/>
    </location>
</feature>
<feature type="compositionally biased region" description="Low complexity" evidence="1">
    <location>
        <begin position="268"/>
        <end position="280"/>
    </location>
</feature>
<feature type="compositionally biased region" description="Low complexity" evidence="1">
    <location>
        <begin position="15"/>
        <end position="33"/>
    </location>
</feature>
<dbReference type="EMBL" id="CAJFCW020000002">
    <property type="protein sequence ID" value="CAG9092682.1"/>
    <property type="molecule type" value="Genomic_DNA"/>
</dbReference>
<organism evidence="2 3">
    <name type="scientific">Bursaphelenchus okinawaensis</name>
    <dbReference type="NCBI Taxonomy" id="465554"/>
    <lineage>
        <taxon>Eukaryota</taxon>
        <taxon>Metazoa</taxon>
        <taxon>Ecdysozoa</taxon>
        <taxon>Nematoda</taxon>
        <taxon>Chromadorea</taxon>
        <taxon>Rhabditida</taxon>
        <taxon>Tylenchina</taxon>
        <taxon>Tylenchomorpha</taxon>
        <taxon>Aphelenchoidea</taxon>
        <taxon>Aphelenchoididae</taxon>
        <taxon>Bursaphelenchus</taxon>
    </lineage>
</organism>
<reference evidence="2" key="1">
    <citation type="submission" date="2020-09" db="EMBL/GenBank/DDBJ databases">
        <authorList>
            <person name="Kikuchi T."/>
        </authorList>
    </citation>
    <scope>NUCLEOTIDE SEQUENCE</scope>
    <source>
        <strain evidence="2">SH1</strain>
    </source>
</reference>
<feature type="compositionally biased region" description="Low complexity" evidence="1">
    <location>
        <begin position="56"/>
        <end position="70"/>
    </location>
</feature>
<comment type="caution">
    <text evidence="2">The sequence shown here is derived from an EMBL/GenBank/DDBJ whole genome shotgun (WGS) entry which is preliminary data.</text>
</comment>
<dbReference type="Proteomes" id="UP000783686">
    <property type="component" value="Unassembled WGS sequence"/>
</dbReference>
<accession>A0A811K6Y0</accession>
<protein>
    <submittedName>
        <fullName evidence="2">Uncharacterized protein</fullName>
    </submittedName>
</protein>
<evidence type="ECO:0000313" key="3">
    <source>
        <dbReference type="Proteomes" id="UP000614601"/>
    </source>
</evidence>
<evidence type="ECO:0000256" key="1">
    <source>
        <dbReference type="SAM" id="MobiDB-lite"/>
    </source>
</evidence>
<feature type="region of interest" description="Disordered" evidence="1">
    <location>
        <begin position="201"/>
        <end position="221"/>
    </location>
</feature>